<proteinExistence type="predicted"/>
<reference evidence="4" key="1">
    <citation type="journal article" date="2019" name="Int. J. Syst. Evol. Microbiol.">
        <title>The Global Catalogue of Microorganisms (GCM) 10K type strain sequencing project: providing services to taxonomists for standard genome sequencing and annotation.</title>
        <authorList>
            <consortium name="The Broad Institute Genomics Platform"/>
            <consortium name="The Broad Institute Genome Sequencing Center for Infectious Disease"/>
            <person name="Wu L."/>
            <person name="Ma J."/>
        </authorList>
    </citation>
    <scope>NUCLEOTIDE SEQUENCE [LARGE SCALE GENOMIC DNA]</scope>
    <source>
        <strain evidence="4">CCM 2767</strain>
    </source>
</reference>
<dbReference type="InterPro" id="IPR005651">
    <property type="entry name" value="Trm112-like"/>
</dbReference>
<accession>A0A8J3AW22</accession>
<dbReference type="Pfam" id="PF03966">
    <property type="entry name" value="Trm112p"/>
    <property type="match status" value="1"/>
</dbReference>
<dbReference type="EMBL" id="BMDI01000001">
    <property type="protein sequence ID" value="GGI17912.1"/>
    <property type="molecule type" value="Genomic_DNA"/>
</dbReference>
<dbReference type="Gene3D" id="2.20.25.10">
    <property type="match status" value="1"/>
</dbReference>
<dbReference type="Proteomes" id="UP000642180">
    <property type="component" value="Unassembled WGS sequence"/>
</dbReference>
<dbReference type="SUPFAM" id="SSF53335">
    <property type="entry name" value="S-adenosyl-L-methionine-dependent methyltransferases"/>
    <property type="match status" value="1"/>
</dbReference>
<protein>
    <recommendedName>
        <fullName evidence="2">Methyltransferase type 11 domain-containing protein</fullName>
    </recommendedName>
</protein>
<evidence type="ECO:0000259" key="2">
    <source>
        <dbReference type="Pfam" id="PF08241"/>
    </source>
</evidence>
<evidence type="ECO:0000313" key="4">
    <source>
        <dbReference type="Proteomes" id="UP000642180"/>
    </source>
</evidence>
<dbReference type="RefSeq" id="WP_229726249.1">
    <property type="nucleotide sequence ID" value="NZ_BMDI01000001.1"/>
</dbReference>
<feature type="signal peptide" evidence="1">
    <location>
        <begin position="1"/>
        <end position="22"/>
    </location>
</feature>
<keyword evidence="1" id="KW-0732">Signal</keyword>
<sequence>MHKYSRAMQLMLALRLQPIAWALRRFHTPVHPNALVLEVGSGGNPYPRANVLLDAYEHTRERHWVPLTSDRPTVLGFVENLPFKDKAFDFVIASHVLEHSTDPERFLAELQRVARAGYIEVPDALFERLNPYRDHRLEITDRDNTLIITKKQAWINDPGLVELYEHRVKRYLTTMLMPKRPFEFHVRYYWQDNIAYQVTNPEVDTNWTPPEQIRPSTSLSLKARLREWGRQGIRNLLSQRKRNQGIDVFPLLRCPSCQCEQLNRQAEQLVCSSCQTRYPVRNGLMVMNELQGK</sequence>
<dbReference type="AlphaFoldDB" id="A0A8J3AW22"/>
<dbReference type="GO" id="GO:0008757">
    <property type="term" value="F:S-adenosylmethionine-dependent methyltransferase activity"/>
    <property type="evidence" value="ECO:0007669"/>
    <property type="project" value="InterPro"/>
</dbReference>
<organism evidence="3 4">
    <name type="scientific">Oxalicibacterium faecigallinarum</name>
    <dbReference type="NCBI Taxonomy" id="573741"/>
    <lineage>
        <taxon>Bacteria</taxon>
        <taxon>Pseudomonadati</taxon>
        <taxon>Pseudomonadota</taxon>
        <taxon>Betaproteobacteria</taxon>
        <taxon>Burkholderiales</taxon>
        <taxon>Oxalobacteraceae</taxon>
        <taxon>Oxalicibacterium</taxon>
    </lineage>
</organism>
<dbReference type="SUPFAM" id="SSF158997">
    <property type="entry name" value="Trm112p-like"/>
    <property type="match status" value="1"/>
</dbReference>
<gene>
    <name evidence="3" type="ORF">GCM10008066_11360</name>
</gene>
<name>A0A8J3AW22_9BURK</name>
<feature type="chain" id="PRO_5035188500" description="Methyltransferase type 11 domain-containing protein" evidence="1">
    <location>
        <begin position="23"/>
        <end position="293"/>
    </location>
</feature>
<evidence type="ECO:0000256" key="1">
    <source>
        <dbReference type="SAM" id="SignalP"/>
    </source>
</evidence>
<dbReference type="Pfam" id="PF08241">
    <property type="entry name" value="Methyltransf_11"/>
    <property type="match status" value="1"/>
</dbReference>
<comment type="caution">
    <text evidence="3">The sequence shown here is derived from an EMBL/GenBank/DDBJ whole genome shotgun (WGS) entry which is preliminary data.</text>
</comment>
<evidence type="ECO:0000313" key="3">
    <source>
        <dbReference type="EMBL" id="GGI17912.1"/>
    </source>
</evidence>
<keyword evidence="4" id="KW-1185">Reference proteome</keyword>
<dbReference type="InterPro" id="IPR013216">
    <property type="entry name" value="Methyltransf_11"/>
</dbReference>
<feature type="domain" description="Methyltransferase type 11" evidence="2">
    <location>
        <begin position="73"/>
        <end position="117"/>
    </location>
</feature>
<dbReference type="Gene3D" id="3.40.50.150">
    <property type="entry name" value="Vaccinia Virus protein VP39"/>
    <property type="match status" value="1"/>
</dbReference>
<dbReference type="InterPro" id="IPR029063">
    <property type="entry name" value="SAM-dependent_MTases_sf"/>
</dbReference>